<evidence type="ECO:0000313" key="8">
    <source>
        <dbReference type="EMBL" id="CEO96921.1"/>
    </source>
</evidence>
<sequence length="543" mass="56866">MMDGYAVVSADGPGVYTVVDEITAGRASDAAALRPGQVAYITTGAAVPRGADAVVMVEKTAPGPRPGTVEVCVASDPGTFVRDAASDMAEGDLLVAQSCTVTASEIAMLAAAGVGHIDVYSRVRVGVASTGDEIARGIVRDSNRPMLMAMLSQLRYVQVVDCGVVADDEASVRDLFADAVSSLDMLVTTGGVSMGSHDLVKPTLGELGTVHFGRLRMRPGKPTTFATIPRRSATDLLVLALPGNPVSAFVTCELLVLQALSALAHGQSHPVKLQCRIDTDIKCDPERMEYHRAVVRWDPASRGLVASSTGRQCSSRITSLAGANALLCVPSQRDPLSSGSIVDALLIGPIEASQRRPISPDVSSSSEQSNCPHHHKHSRSQQREIRVAVLTCSDRVCNGAYEDRSGPAAVKFLQSATAAKFIVTAADAVPDELDEIRSRLIQFSSGPDPVSVVFTLGGTGLSSRDVTPDATVSVVHRQIPAITTAMQIEGRKHTPHAILSRAVAGVRDKTLIVNLVGSPSGVVENLEAIVESIPHAVALLSGS</sequence>
<comment type="similarity">
    <text evidence="5">Belongs to the MoeA family.</text>
</comment>
<dbReference type="PANTHER" id="PTHR10192:SF5">
    <property type="entry name" value="GEPHYRIN"/>
    <property type="match status" value="1"/>
</dbReference>
<dbReference type="InterPro" id="IPR038987">
    <property type="entry name" value="MoeA-like"/>
</dbReference>
<dbReference type="STRING" id="37360.A0A0G4INV4"/>
<dbReference type="InterPro" id="IPR001453">
    <property type="entry name" value="MoaB/Mog_dom"/>
</dbReference>
<dbReference type="Gene3D" id="3.40.980.10">
    <property type="entry name" value="MoaB/Mog-like domain"/>
    <property type="match status" value="2"/>
</dbReference>
<dbReference type="Gene3D" id="2.170.190.11">
    <property type="entry name" value="Molybdopterin biosynthesis moea protein, domain 3"/>
    <property type="match status" value="1"/>
</dbReference>
<keyword evidence="5" id="KW-0500">Molybdenum</keyword>
<dbReference type="SUPFAM" id="SSF63882">
    <property type="entry name" value="MoeA N-terminal region -like"/>
    <property type="match status" value="1"/>
</dbReference>
<comment type="catalytic activity">
    <reaction evidence="5">
        <text>adenylyl-molybdopterin + molybdate = Mo-molybdopterin + AMP + H(+)</text>
        <dbReference type="Rhea" id="RHEA:35047"/>
        <dbReference type="ChEBI" id="CHEBI:15378"/>
        <dbReference type="ChEBI" id="CHEBI:36264"/>
        <dbReference type="ChEBI" id="CHEBI:62727"/>
        <dbReference type="ChEBI" id="CHEBI:71302"/>
        <dbReference type="ChEBI" id="CHEBI:456215"/>
    </reaction>
</comment>
<evidence type="ECO:0000256" key="2">
    <source>
        <dbReference type="ARBA" id="ARBA00007589"/>
    </source>
</evidence>
<comment type="similarity">
    <text evidence="3">In the C-terminal section; belongs to the MoeA family.</text>
</comment>
<dbReference type="Pfam" id="PF03453">
    <property type="entry name" value="MoeA_N"/>
    <property type="match status" value="1"/>
</dbReference>
<dbReference type="CDD" id="cd00886">
    <property type="entry name" value="MogA_MoaB"/>
    <property type="match status" value="1"/>
</dbReference>
<feature type="domain" description="MoaB/Mog" evidence="7">
    <location>
        <begin position="388"/>
        <end position="536"/>
    </location>
</feature>
<proteinExistence type="inferred from homology"/>
<dbReference type="EMBL" id="CDSF01000077">
    <property type="protein sequence ID" value="CEO96921.1"/>
    <property type="molecule type" value="Genomic_DNA"/>
</dbReference>
<keyword evidence="5" id="KW-0808">Transferase</keyword>
<dbReference type="GO" id="GO:0061598">
    <property type="term" value="F:molybdopterin adenylyltransferase activity"/>
    <property type="evidence" value="ECO:0007669"/>
    <property type="project" value="UniProtKB-UniRule"/>
</dbReference>
<dbReference type="Pfam" id="PF00994">
    <property type="entry name" value="MoCF_biosynth"/>
    <property type="match status" value="2"/>
</dbReference>
<evidence type="ECO:0000256" key="4">
    <source>
        <dbReference type="ARBA" id="ARBA00023150"/>
    </source>
</evidence>
<comment type="pathway">
    <text evidence="1 5">Cofactor biosynthesis; molybdopterin biosynthesis.</text>
</comment>
<evidence type="ECO:0000256" key="1">
    <source>
        <dbReference type="ARBA" id="ARBA00005046"/>
    </source>
</evidence>
<dbReference type="Pfam" id="PF03454">
    <property type="entry name" value="MoeA_C"/>
    <property type="match status" value="1"/>
</dbReference>
<dbReference type="GO" id="GO:0005524">
    <property type="term" value="F:ATP binding"/>
    <property type="evidence" value="ECO:0007669"/>
    <property type="project" value="UniProtKB-UniRule"/>
</dbReference>
<accession>A0A0G4INV4</accession>
<dbReference type="GO" id="GO:0046872">
    <property type="term" value="F:metal ion binding"/>
    <property type="evidence" value="ECO:0007669"/>
    <property type="project" value="UniProtKB-UniRule"/>
</dbReference>
<feature type="region of interest" description="Disordered" evidence="6">
    <location>
        <begin position="355"/>
        <end position="382"/>
    </location>
</feature>
<reference evidence="8 9" key="1">
    <citation type="submission" date="2015-02" db="EMBL/GenBank/DDBJ databases">
        <authorList>
            <person name="Chooi Y.-H."/>
        </authorList>
    </citation>
    <scope>NUCLEOTIDE SEQUENCE [LARGE SCALE GENOMIC DNA]</scope>
    <source>
        <strain evidence="8">E3</strain>
    </source>
</reference>
<dbReference type="InterPro" id="IPR036425">
    <property type="entry name" value="MoaB/Mog-like_dom_sf"/>
</dbReference>
<dbReference type="GO" id="GO:0006777">
    <property type="term" value="P:Mo-molybdopterin cofactor biosynthetic process"/>
    <property type="evidence" value="ECO:0007669"/>
    <property type="project" value="UniProtKB-UniRule"/>
</dbReference>
<dbReference type="SUPFAM" id="SSF63867">
    <property type="entry name" value="MoeA C-terminal domain-like"/>
    <property type="match status" value="1"/>
</dbReference>
<gene>
    <name evidence="8" type="ORF">PBRA_005525</name>
</gene>
<dbReference type="Gene3D" id="2.40.340.10">
    <property type="entry name" value="MoeA, C-terminal, domain IV"/>
    <property type="match status" value="1"/>
</dbReference>
<dbReference type="OrthoDB" id="4349954at2759"/>
<dbReference type="Proteomes" id="UP000039324">
    <property type="component" value="Unassembled WGS sequence"/>
</dbReference>
<dbReference type="CDD" id="cd00887">
    <property type="entry name" value="MoeA"/>
    <property type="match status" value="1"/>
</dbReference>
<organism evidence="8 9">
    <name type="scientific">Plasmodiophora brassicae</name>
    <name type="common">Clubroot disease agent</name>
    <dbReference type="NCBI Taxonomy" id="37360"/>
    <lineage>
        <taxon>Eukaryota</taxon>
        <taxon>Sar</taxon>
        <taxon>Rhizaria</taxon>
        <taxon>Endomyxa</taxon>
        <taxon>Phytomyxea</taxon>
        <taxon>Plasmodiophorida</taxon>
        <taxon>Plasmodiophoridae</taxon>
        <taxon>Plasmodiophora</taxon>
    </lineage>
</organism>
<protein>
    <recommendedName>
        <fullName evidence="7">MoaB/Mog domain-containing protein</fullName>
    </recommendedName>
</protein>
<dbReference type="InterPro" id="IPR036135">
    <property type="entry name" value="MoeA_linker/N_sf"/>
</dbReference>
<dbReference type="SMART" id="SM00852">
    <property type="entry name" value="MoCF_biosynth"/>
    <property type="match status" value="2"/>
</dbReference>
<dbReference type="GO" id="GO:0061599">
    <property type="term" value="F:molybdopterin molybdotransferase activity"/>
    <property type="evidence" value="ECO:0007669"/>
    <property type="project" value="UniProtKB-UniRule"/>
</dbReference>
<comment type="similarity">
    <text evidence="2">In the N-terminal section; belongs to the MoaB/Mog family.</text>
</comment>
<dbReference type="InterPro" id="IPR008284">
    <property type="entry name" value="MoCF_biosynth_CS"/>
</dbReference>
<dbReference type="SUPFAM" id="SSF53218">
    <property type="entry name" value="Molybdenum cofactor biosynthesis proteins"/>
    <property type="match status" value="2"/>
</dbReference>
<comment type="cofactor">
    <cofactor evidence="5">
        <name>Mg(2+)</name>
        <dbReference type="ChEBI" id="CHEBI:18420"/>
    </cofactor>
</comment>
<dbReference type="Gene3D" id="3.90.105.10">
    <property type="entry name" value="Molybdopterin biosynthesis moea protein, domain 2"/>
    <property type="match status" value="1"/>
</dbReference>
<evidence type="ECO:0000259" key="7">
    <source>
        <dbReference type="SMART" id="SM00852"/>
    </source>
</evidence>
<evidence type="ECO:0000256" key="6">
    <source>
        <dbReference type="SAM" id="MobiDB-lite"/>
    </source>
</evidence>
<dbReference type="UniPathway" id="UPA00344"/>
<feature type="domain" description="MoaB/Mog" evidence="7">
    <location>
        <begin position="126"/>
        <end position="262"/>
    </location>
</feature>
<keyword evidence="5" id="KW-0479">Metal-binding</keyword>
<name>A0A0G4INV4_PLABS</name>
<dbReference type="PANTHER" id="PTHR10192">
    <property type="entry name" value="MOLYBDOPTERIN BIOSYNTHESIS PROTEIN"/>
    <property type="match status" value="1"/>
</dbReference>
<dbReference type="GO" id="GO:0005829">
    <property type="term" value="C:cytosol"/>
    <property type="evidence" value="ECO:0007669"/>
    <property type="project" value="TreeGrafter"/>
</dbReference>
<dbReference type="PROSITE" id="PS01079">
    <property type="entry name" value="MOCF_BIOSYNTHESIS_2"/>
    <property type="match status" value="1"/>
</dbReference>
<evidence type="ECO:0000256" key="5">
    <source>
        <dbReference type="RuleBase" id="RU365090"/>
    </source>
</evidence>
<evidence type="ECO:0000313" key="9">
    <source>
        <dbReference type="Proteomes" id="UP000039324"/>
    </source>
</evidence>
<comment type="function">
    <text evidence="5">Catalyzes two steps in the biosynthesis of the molybdenum cofactor. In the first step, molybdopterin is adenylated. Subsequently, molybdate is inserted into adenylated molybdopterin and AMP is released.</text>
</comment>
<keyword evidence="9" id="KW-1185">Reference proteome</keyword>
<dbReference type="InterPro" id="IPR005111">
    <property type="entry name" value="MoeA_C_domain_IV"/>
</dbReference>
<comment type="catalytic activity">
    <reaction evidence="5">
        <text>molybdopterin + ATP + H(+) = adenylyl-molybdopterin + diphosphate</text>
        <dbReference type="Rhea" id="RHEA:31331"/>
        <dbReference type="ChEBI" id="CHEBI:15378"/>
        <dbReference type="ChEBI" id="CHEBI:30616"/>
        <dbReference type="ChEBI" id="CHEBI:33019"/>
        <dbReference type="ChEBI" id="CHEBI:58698"/>
        <dbReference type="ChEBI" id="CHEBI:62727"/>
    </reaction>
</comment>
<keyword evidence="4 5" id="KW-0501">Molybdenum cofactor biosynthesis</keyword>
<keyword evidence="5" id="KW-0460">Magnesium</keyword>
<dbReference type="OMA" id="HRAIVRW"/>
<dbReference type="InterPro" id="IPR005110">
    <property type="entry name" value="MoeA_linker/N"/>
</dbReference>
<feature type="compositionally biased region" description="Polar residues" evidence="6">
    <location>
        <begin position="361"/>
        <end position="371"/>
    </location>
</feature>
<evidence type="ECO:0000256" key="3">
    <source>
        <dbReference type="ARBA" id="ARBA00008339"/>
    </source>
</evidence>
<dbReference type="InterPro" id="IPR036688">
    <property type="entry name" value="MoeA_C_domain_IV_sf"/>
</dbReference>
<dbReference type="AlphaFoldDB" id="A0A0G4INV4"/>
<dbReference type="NCBIfam" id="TIGR00177">
    <property type="entry name" value="molyb_syn"/>
    <property type="match status" value="2"/>
</dbReference>